<reference evidence="2" key="1">
    <citation type="submission" date="2019-04" db="EMBL/GenBank/DDBJ databases">
        <title>Evolution of Biomass-Degrading Anaerobic Consortia Revealed by Metagenomics.</title>
        <authorList>
            <person name="Peng X."/>
        </authorList>
    </citation>
    <scope>NUCLEOTIDE SEQUENCE</scope>
    <source>
        <strain evidence="2">SIG12</strain>
    </source>
</reference>
<dbReference type="PRINTS" id="PR00368">
    <property type="entry name" value="FADPNR"/>
</dbReference>
<dbReference type="InterPro" id="IPR036188">
    <property type="entry name" value="FAD/NAD-bd_sf"/>
</dbReference>
<evidence type="ECO:0000313" key="2">
    <source>
        <dbReference type="EMBL" id="MBE6504768.1"/>
    </source>
</evidence>
<organism evidence="2 3">
    <name type="scientific">Methanobrevibacter millerae</name>
    <dbReference type="NCBI Taxonomy" id="230361"/>
    <lineage>
        <taxon>Archaea</taxon>
        <taxon>Methanobacteriati</taxon>
        <taxon>Methanobacteriota</taxon>
        <taxon>Methanomada group</taxon>
        <taxon>Methanobacteria</taxon>
        <taxon>Methanobacteriales</taxon>
        <taxon>Methanobacteriaceae</taxon>
        <taxon>Methanobrevibacter</taxon>
    </lineage>
</organism>
<dbReference type="SUPFAM" id="SSF51905">
    <property type="entry name" value="FAD/NAD(P)-binding domain"/>
    <property type="match status" value="2"/>
</dbReference>
<sequence>MKNIVIGSGPAGRLASYELGKLGEEVTLIEKKHIAGTCLNEGCMVVCALTDISKFIDSNRRFNEYGFIKSQIDVSYDKIVAKIKETQEMLRKLNQMENESVGNNVIYGEAKINEDVVEVNGESMEYENLLIATGARPQIPDVKGSEYGLTNKDILKLDDVPDKLNIIGGGIIACEIANIYSTLGSEVNVIVRSEFLKEIDIDVKNYILKHLISDVNVMEHTDISECGKNKVVLSNGNELEGVPFFATGRIPNSEIAQGFVDLNPDNTIKVNEFMQTSRDNVYAAGDVTGGWQLTPVARMEGICAARNMANYLNKVSYESVPQSISLNTEVSFVENEKIGDIETETISLPAIAGPGAFWKILSGDTGYAKIEFDKQNNKIKKINSISPSSVSDVAYLSYLMRIDSPLDEYSNFLEIHPSTDTNYKIIKNLWL</sequence>
<dbReference type="Proteomes" id="UP000762703">
    <property type="component" value="Unassembled WGS sequence"/>
</dbReference>
<feature type="domain" description="FAD/NAD(P)-binding" evidence="1">
    <location>
        <begin position="2"/>
        <end position="301"/>
    </location>
</feature>
<dbReference type="PRINTS" id="PR00411">
    <property type="entry name" value="PNDRDTASEI"/>
</dbReference>
<dbReference type="InterPro" id="IPR023753">
    <property type="entry name" value="FAD/NAD-binding_dom"/>
</dbReference>
<dbReference type="PANTHER" id="PTHR43014">
    <property type="entry name" value="MERCURIC REDUCTASE"/>
    <property type="match status" value="1"/>
</dbReference>
<name>A0A8T3V9N2_9EURY</name>
<dbReference type="EMBL" id="SUTE01000028">
    <property type="protein sequence ID" value="MBE6504768.1"/>
    <property type="molecule type" value="Genomic_DNA"/>
</dbReference>
<gene>
    <name evidence="2" type="ORF">E7Z73_03350</name>
</gene>
<proteinExistence type="predicted"/>
<dbReference type="Pfam" id="PF07992">
    <property type="entry name" value="Pyr_redox_2"/>
    <property type="match status" value="1"/>
</dbReference>
<dbReference type="PANTHER" id="PTHR43014:SF5">
    <property type="entry name" value="GLUTATHIONE REDUCTASE (NADPH)"/>
    <property type="match status" value="1"/>
</dbReference>
<dbReference type="RefSeq" id="WP_303736412.1">
    <property type="nucleotide sequence ID" value="NZ_SUTE01000028.1"/>
</dbReference>
<comment type="caution">
    <text evidence="2">The sequence shown here is derived from an EMBL/GenBank/DDBJ whole genome shotgun (WGS) entry which is preliminary data.</text>
</comment>
<dbReference type="AlphaFoldDB" id="A0A8T3V9N2"/>
<dbReference type="GO" id="GO:0016491">
    <property type="term" value="F:oxidoreductase activity"/>
    <property type="evidence" value="ECO:0007669"/>
    <property type="project" value="InterPro"/>
</dbReference>
<accession>A0A8T3V9N2</accession>
<evidence type="ECO:0000259" key="1">
    <source>
        <dbReference type="Pfam" id="PF07992"/>
    </source>
</evidence>
<dbReference type="Gene3D" id="3.50.50.60">
    <property type="entry name" value="FAD/NAD(P)-binding domain"/>
    <property type="match status" value="1"/>
</dbReference>
<protein>
    <submittedName>
        <fullName evidence="2">NAD(P)/FAD-dependent oxidoreductase</fullName>
    </submittedName>
</protein>
<evidence type="ECO:0000313" key="3">
    <source>
        <dbReference type="Proteomes" id="UP000762703"/>
    </source>
</evidence>